<dbReference type="EMBL" id="MCFN01000646">
    <property type="protein sequence ID" value="OXB56390.1"/>
    <property type="molecule type" value="Genomic_DNA"/>
</dbReference>
<dbReference type="Proteomes" id="UP000198323">
    <property type="component" value="Unassembled WGS sequence"/>
</dbReference>
<evidence type="ECO:0000256" key="3">
    <source>
        <dbReference type="ARBA" id="ARBA00038122"/>
    </source>
</evidence>
<evidence type="ECO:0000313" key="6">
    <source>
        <dbReference type="EMBL" id="OXB56390.1"/>
    </source>
</evidence>
<accession>A0A226MML3</accession>
<evidence type="ECO:0000313" key="7">
    <source>
        <dbReference type="Proteomes" id="UP000198323"/>
    </source>
</evidence>
<keyword evidence="2 4" id="KW-0040">ANK repeat</keyword>
<feature type="repeat" description="ANK" evidence="4">
    <location>
        <begin position="165"/>
        <end position="187"/>
    </location>
</feature>
<evidence type="ECO:0000256" key="2">
    <source>
        <dbReference type="ARBA" id="ARBA00023043"/>
    </source>
</evidence>
<sequence>MAQAESSVRHGAAGDAQGPVCPTLTRPGRAAGRLCNGPGSARRKELREILVQSSSLSRAMRAAAVQTAAGGPGLLAGLQEQTVPVVPSLALCCEWLLAVVGGDSENILRLLEQAPSLMSVADPVTGFTALHWLAKHGQQKTFAEVITRSREKGCAISVDTCTPKDGLTPLHVAAQQGHTALVELLVKVYKADTGLRDHSGHKAWQYLPADTSSELMELAGALAVPGSHGTGCEGGALRRWRQLIVPKLMRRVFAFFRRH</sequence>
<feature type="region of interest" description="Disordered" evidence="5">
    <location>
        <begin position="1"/>
        <end position="39"/>
    </location>
</feature>
<dbReference type="InterPro" id="IPR036770">
    <property type="entry name" value="Ankyrin_rpt-contain_sf"/>
</dbReference>
<name>A0A226MML3_CALSU</name>
<dbReference type="PROSITE" id="PS50088">
    <property type="entry name" value="ANK_REPEAT"/>
    <property type="match status" value="1"/>
</dbReference>
<comment type="caution">
    <text evidence="6">The sequence shown here is derived from an EMBL/GenBank/DDBJ whole genome shotgun (WGS) entry which is preliminary data.</text>
</comment>
<reference evidence="6 7" key="1">
    <citation type="submission" date="2016-07" db="EMBL/GenBank/DDBJ databases">
        <title>Disparate Historic Effective Population Sizes Predicted by Modern Levels of Genome Diversity for the Scaled Quail (Callipepla squamata) and the Northern Bobwhite (Colinus virginianus): Inferences from First and Second Generation Draft Genome Assemblies for Sympatric New World Quail.</title>
        <authorList>
            <person name="Oldeschulte D.L."/>
            <person name="Halley Y.A."/>
            <person name="Bhattarai E.K."/>
            <person name="Brashear W.A."/>
            <person name="Hill J."/>
            <person name="Metz R.P."/>
            <person name="Johnson C.D."/>
            <person name="Rollins D."/>
            <person name="Peterson M.J."/>
            <person name="Bickhart D.M."/>
            <person name="Decker J.E."/>
            <person name="Seabury C.M."/>
        </authorList>
    </citation>
    <scope>NUCLEOTIDE SEQUENCE [LARGE SCALE GENOMIC DNA]</scope>
    <source>
        <strain evidence="6 7">Texas</strain>
        <tissue evidence="6">Leg muscle</tissue>
    </source>
</reference>
<dbReference type="PANTHER" id="PTHR14491">
    <property type="entry name" value="SOSONDOWAH, ISOFORM G"/>
    <property type="match status" value="1"/>
</dbReference>
<dbReference type="Pfam" id="PF12796">
    <property type="entry name" value="Ank_2"/>
    <property type="match status" value="1"/>
</dbReference>
<dbReference type="OrthoDB" id="60433at2759"/>
<evidence type="ECO:0000256" key="5">
    <source>
        <dbReference type="SAM" id="MobiDB-lite"/>
    </source>
</evidence>
<evidence type="ECO:0000256" key="4">
    <source>
        <dbReference type="PROSITE-ProRule" id="PRU00023"/>
    </source>
</evidence>
<dbReference type="InterPro" id="IPR002110">
    <property type="entry name" value="Ankyrin_rpt"/>
</dbReference>
<protein>
    <submittedName>
        <fullName evidence="6">Uncharacterized protein</fullName>
    </submittedName>
</protein>
<dbReference type="PANTHER" id="PTHR14491:SF8">
    <property type="entry name" value="ANKYRIN REPEAT DOMAIN-CONTAINING PROTEIN SOWAHD"/>
    <property type="match status" value="1"/>
</dbReference>
<dbReference type="PROSITE" id="PS50297">
    <property type="entry name" value="ANK_REP_REGION"/>
    <property type="match status" value="1"/>
</dbReference>
<keyword evidence="1" id="KW-0677">Repeat</keyword>
<evidence type="ECO:0000256" key="1">
    <source>
        <dbReference type="ARBA" id="ARBA00022737"/>
    </source>
</evidence>
<comment type="similarity">
    <text evidence="3">Belongs to the SOWAH family.</text>
</comment>
<proteinExistence type="inferred from homology"/>
<dbReference type="SMART" id="SM00248">
    <property type="entry name" value="ANK"/>
    <property type="match status" value="2"/>
</dbReference>
<dbReference type="SUPFAM" id="SSF48403">
    <property type="entry name" value="Ankyrin repeat"/>
    <property type="match status" value="1"/>
</dbReference>
<organism evidence="6 7">
    <name type="scientific">Callipepla squamata</name>
    <name type="common">Scaled quail</name>
    <dbReference type="NCBI Taxonomy" id="9009"/>
    <lineage>
        <taxon>Eukaryota</taxon>
        <taxon>Metazoa</taxon>
        <taxon>Chordata</taxon>
        <taxon>Craniata</taxon>
        <taxon>Vertebrata</taxon>
        <taxon>Euteleostomi</taxon>
        <taxon>Archelosauria</taxon>
        <taxon>Archosauria</taxon>
        <taxon>Dinosauria</taxon>
        <taxon>Saurischia</taxon>
        <taxon>Theropoda</taxon>
        <taxon>Coelurosauria</taxon>
        <taxon>Aves</taxon>
        <taxon>Neognathae</taxon>
        <taxon>Galloanserae</taxon>
        <taxon>Galliformes</taxon>
        <taxon>Odontophoridae</taxon>
        <taxon>Callipepla</taxon>
    </lineage>
</organism>
<dbReference type="Gene3D" id="1.25.40.20">
    <property type="entry name" value="Ankyrin repeat-containing domain"/>
    <property type="match status" value="1"/>
</dbReference>
<gene>
    <name evidence="6" type="ORF">ASZ78_012385</name>
</gene>
<dbReference type="AlphaFoldDB" id="A0A226MML3"/>
<keyword evidence="7" id="KW-1185">Reference proteome</keyword>